<sequence length="94" mass="10243">MNKNEHALSIVERVQQGLDRMGMSHIEAVAPIDQVDDQASEVSETGGRDVRLTGDSKHPDDKAMALAIARVTPGVKSVVNEIRAVRPVRDIKKS</sequence>
<dbReference type="Pfam" id="PF04972">
    <property type="entry name" value="BON"/>
    <property type="match status" value="1"/>
</dbReference>
<feature type="domain" description="BON" evidence="2">
    <location>
        <begin position="34"/>
        <end position="83"/>
    </location>
</feature>
<feature type="compositionally biased region" description="Basic and acidic residues" evidence="1">
    <location>
        <begin position="46"/>
        <end position="59"/>
    </location>
</feature>
<dbReference type="EMBL" id="SJPW01000001">
    <property type="protein sequence ID" value="TWU60016.1"/>
    <property type="molecule type" value="Genomic_DNA"/>
</dbReference>
<dbReference type="RefSeq" id="WP_186775269.1">
    <property type="nucleotide sequence ID" value="NZ_SJPW01000001.1"/>
</dbReference>
<organism evidence="3 4">
    <name type="scientific">Rubripirellula tenax</name>
    <dbReference type="NCBI Taxonomy" id="2528015"/>
    <lineage>
        <taxon>Bacteria</taxon>
        <taxon>Pseudomonadati</taxon>
        <taxon>Planctomycetota</taxon>
        <taxon>Planctomycetia</taxon>
        <taxon>Pirellulales</taxon>
        <taxon>Pirellulaceae</taxon>
        <taxon>Rubripirellula</taxon>
    </lineage>
</organism>
<evidence type="ECO:0000313" key="4">
    <source>
        <dbReference type="Proteomes" id="UP000318288"/>
    </source>
</evidence>
<proteinExistence type="predicted"/>
<protein>
    <submittedName>
        <fullName evidence="3">BON domain protein</fullName>
    </submittedName>
</protein>
<reference evidence="3 4" key="1">
    <citation type="submission" date="2019-02" db="EMBL/GenBank/DDBJ databases">
        <title>Deep-cultivation of Planctomycetes and their phenomic and genomic characterization uncovers novel biology.</title>
        <authorList>
            <person name="Wiegand S."/>
            <person name="Jogler M."/>
            <person name="Boedeker C."/>
            <person name="Pinto D."/>
            <person name="Vollmers J."/>
            <person name="Rivas-Marin E."/>
            <person name="Kohn T."/>
            <person name="Peeters S.H."/>
            <person name="Heuer A."/>
            <person name="Rast P."/>
            <person name="Oberbeckmann S."/>
            <person name="Bunk B."/>
            <person name="Jeske O."/>
            <person name="Meyerdierks A."/>
            <person name="Storesund J.E."/>
            <person name="Kallscheuer N."/>
            <person name="Luecker S."/>
            <person name="Lage O.M."/>
            <person name="Pohl T."/>
            <person name="Merkel B.J."/>
            <person name="Hornburger P."/>
            <person name="Mueller R.-W."/>
            <person name="Bruemmer F."/>
            <person name="Labrenz M."/>
            <person name="Spormann A.M."/>
            <person name="Op Den Camp H."/>
            <person name="Overmann J."/>
            <person name="Amann R."/>
            <person name="Jetten M.S.M."/>
            <person name="Mascher T."/>
            <person name="Medema M.H."/>
            <person name="Devos D.P."/>
            <person name="Kaster A.-K."/>
            <person name="Ovreas L."/>
            <person name="Rohde M."/>
            <person name="Galperin M.Y."/>
            <person name="Jogler C."/>
        </authorList>
    </citation>
    <scope>NUCLEOTIDE SEQUENCE [LARGE SCALE GENOMIC DNA]</scope>
    <source>
        <strain evidence="3 4">Poly51</strain>
    </source>
</reference>
<accession>A0A5C6FDY1</accession>
<dbReference type="AlphaFoldDB" id="A0A5C6FDY1"/>
<name>A0A5C6FDY1_9BACT</name>
<evidence type="ECO:0000259" key="2">
    <source>
        <dbReference type="Pfam" id="PF04972"/>
    </source>
</evidence>
<feature type="region of interest" description="Disordered" evidence="1">
    <location>
        <begin position="37"/>
        <end position="59"/>
    </location>
</feature>
<keyword evidence="4" id="KW-1185">Reference proteome</keyword>
<evidence type="ECO:0000256" key="1">
    <source>
        <dbReference type="SAM" id="MobiDB-lite"/>
    </source>
</evidence>
<dbReference type="InterPro" id="IPR007055">
    <property type="entry name" value="BON_dom"/>
</dbReference>
<evidence type="ECO:0000313" key="3">
    <source>
        <dbReference type="EMBL" id="TWU60016.1"/>
    </source>
</evidence>
<dbReference type="Proteomes" id="UP000318288">
    <property type="component" value="Unassembled WGS sequence"/>
</dbReference>
<dbReference type="Gene3D" id="3.30.1340.30">
    <property type="match status" value="1"/>
</dbReference>
<gene>
    <name evidence="3" type="ORF">Poly51_02890</name>
</gene>
<comment type="caution">
    <text evidence="3">The sequence shown here is derived from an EMBL/GenBank/DDBJ whole genome shotgun (WGS) entry which is preliminary data.</text>
</comment>